<dbReference type="InterPro" id="IPR056186">
    <property type="entry name" value="PDZ_CPAF-rel"/>
</dbReference>
<accession>S3EB62</accession>
<feature type="domain" description="CPAF-like PDZ" evidence="4">
    <location>
        <begin position="154"/>
        <end position="275"/>
    </location>
</feature>
<feature type="signal peptide" evidence="2">
    <location>
        <begin position="1"/>
        <end position="23"/>
    </location>
</feature>
<dbReference type="Proteomes" id="UP000016922">
    <property type="component" value="Unassembled WGS sequence"/>
</dbReference>
<dbReference type="AlphaFoldDB" id="S3EB62"/>
<dbReference type="eggNOG" id="ENOG502S90K">
    <property type="taxonomic scope" value="Eukaryota"/>
</dbReference>
<evidence type="ECO:0000259" key="4">
    <source>
        <dbReference type="Pfam" id="PF23658"/>
    </source>
</evidence>
<dbReference type="Gene3D" id="3.90.226.10">
    <property type="entry name" value="2-enoyl-CoA Hydratase, Chain A, domain 1"/>
    <property type="match status" value="1"/>
</dbReference>
<dbReference type="InterPro" id="IPR005151">
    <property type="entry name" value="Tail-specific_protease"/>
</dbReference>
<dbReference type="PANTHER" id="PTHR37049">
    <property type="entry name" value="PEPTIDASE S41 FAMILY PROTEIN"/>
    <property type="match status" value="1"/>
</dbReference>
<evidence type="ECO:0000256" key="2">
    <source>
        <dbReference type="SAM" id="SignalP"/>
    </source>
</evidence>
<dbReference type="HOGENOM" id="CLU_014251_1_0_1"/>
<dbReference type="EMBL" id="KE145354">
    <property type="protein sequence ID" value="EPE35553.1"/>
    <property type="molecule type" value="Genomic_DNA"/>
</dbReference>
<dbReference type="GO" id="GO:0006508">
    <property type="term" value="P:proteolysis"/>
    <property type="evidence" value="ECO:0007669"/>
    <property type="project" value="InterPro"/>
</dbReference>
<keyword evidence="2" id="KW-0732">Signal</keyword>
<reference evidence="5 6" key="1">
    <citation type="journal article" date="2013" name="BMC Genomics">
        <title>Genomics-driven discovery of the pneumocandin biosynthetic gene cluster in the fungus Glarea lozoyensis.</title>
        <authorList>
            <person name="Chen L."/>
            <person name="Yue Q."/>
            <person name="Zhang X."/>
            <person name="Xiang M."/>
            <person name="Wang C."/>
            <person name="Li S."/>
            <person name="Che Y."/>
            <person name="Ortiz-Lopez F.J."/>
            <person name="Bills G.F."/>
            <person name="Liu X."/>
            <person name="An Z."/>
        </authorList>
    </citation>
    <scope>NUCLEOTIDE SEQUENCE [LARGE SCALE GENOMIC DNA]</scope>
    <source>
        <strain evidence="6">ATCC 20868 / MF5171</strain>
    </source>
</reference>
<name>S3EB62_GLAL2</name>
<dbReference type="OrthoDB" id="27214at2759"/>
<organism evidence="5 6">
    <name type="scientific">Glarea lozoyensis (strain ATCC 20868 / MF5171)</name>
    <dbReference type="NCBI Taxonomy" id="1116229"/>
    <lineage>
        <taxon>Eukaryota</taxon>
        <taxon>Fungi</taxon>
        <taxon>Dikarya</taxon>
        <taxon>Ascomycota</taxon>
        <taxon>Pezizomycotina</taxon>
        <taxon>Leotiomycetes</taxon>
        <taxon>Helotiales</taxon>
        <taxon>Helotiaceae</taxon>
        <taxon>Glarea</taxon>
    </lineage>
</organism>
<dbReference type="GO" id="GO:0008236">
    <property type="term" value="F:serine-type peptidase activity"/>
    <property type="evidence" value="ECO:0007669"/>
    <property type="project" value="InterPro"/>
</dbReference>
<feature type="compositionally biased region" description="Low complexity" evidence="1">
    <location>
        <begin position="320"/>
        <end position="345"/>
    </location>
</feature>
<evidence type="ECO:0000259" key="3">
    <source>
        <dbReference type="Pfam" id="PF03572"/>
    </source>
</evidence>
<dbReference type="Pfam" id="PF03572">
    <property type="entry name" value="Peptidase_S41"/>
    <property type="match status" value="1"/>
</dbReference>
<dbReference type="InterPro" id="IPR029045">
    <property type="entry name" value="ClpP/crotonase-like_dom_sf"/>
</dbReference>
<sequence>MALSKYLRLLSLPSALLSGLCLALPASTDSPPAPALSRACGSIVNNQNSSFFSASIAYECLTSVPFNPAIASRFLDYYRYTLQFQSTLIYLKTPPPSYQQPAVDLIQGLDEVQSAIESGLFPNQYEFEAALQTLVYATHDGHISLVAGILAVFNFASPYDIVSLSIDGVQTPKVYLTTHVDDSNFFEDYRPSPIVLINGEPAETYLTKYASKNSIGMVDPHADWNQLMRSAALDIQGTFTVFGGGTTFYPGDTITFTLENGTIISDDFIAIYNTQGNTGPLETGGDFYNLFVLGVLPASFDEDLINNNNINATAQEVDETSSSTVEPTTTSDSTLTASTSDSTPTPLCTNSWSNAAYPECPDVAQADLGTFGAGYISGYFLNNTSVGVLSIPSFDADDDSIGLFDSTIEEFLSKSRSIGIKKIVIDLQSNTGGMTLLAIAAFKHFFPNIDPFIGSRLRATDAAYAIGNAVTAYFEETDLDSDDFDTLITDEWVSTPRLNAETGRTFTDWDEFFGPHTLNGDKFTSVQRYNLSNTVFDTAAVDIDDGNFTVFGYGSNPAPSQVPPYAAEDIIMLSDGVCSSACAIFMEMMRHEGGVKVVAAGGRPNNGPMQAPSGNRGAEFQSTAELDANIDFAQRIYQSANFTDEEIFDLLPNRTQALDVYVTFASINLRDQVRKDETIPLQFEYQAADCRIWYTPKTFYNYTALWQHAADAIWNSNSLCVLGSTGFATTGTNKPDFEGPSPSVNLGAVEISNITAHLTNTSSLAFLTHSNDGLEDFTPATAKAAPIPCQSTADCANAIPGTLCASITTCLASGKKGSGQFCVLKCSNINGVCQTLARTGGTCRSDQKICGTPGNCVTQSSKNAIAFGGGGGRTAVPGVCLPPAGGACSAQVPGQIRTGPSVSRLKKGA</sequence>
<dbReference type="InterPro" id="IPR052766">
    <property type="entry name" value="S41A_metabolite_peptidase"/>
</dbReference>
<feature type="domain" description="Tail specific protease" evidence="3">
    <location>
        <begin position="386"/>
        <end position="598"/>
    </location>
</feature>
<evidence type="ECO:0000256" key="1">
    <source>
        <dbReference type="SAM" id="MobiDB-lite"/>
    </source>
</evidence>
<dbReference type="STRING" id="1116229.S3EB62"/>
<proteinExistence type="predicted"/>
<feature type="chain" id="PRO_5004508550" evidence="2">
    <location>
        <begin position="24"/>
        <end position="909"/>
    </location>
</feature>
<dbReference type="OMA" id="HTTHAKP"/>
<dbReference type="KEGG" id="glz:GLAREA_11253"/>
<keyword evidence="6" id="KW-1185">Reference proteome</keyword>
<gene>
    <name evidence="5" type="ORF">GLAREA_11253</name>
</gene>
<evidence type="ECO:0000313" key="5">
    <source>
        <dbReference type="EMBL" id="EPE35553.1"/>
    </source>
</evidence>
<protein>
    <submittedName>
        <fullName evidence="5">ClpP/crotonase</fullName>
    </submittedName>
</protein>
<evidence type="ECO:0000313" key="6">
    <source>
        <dbReference type="Proteomes" id="UP000016922"/>
    </source>
</evidence>
<dbReference type="RefSeq" id="XP_008077632.1">
    <property type="nucleotide sequence ID" value="XM_008079441.1"/>
</dbReference>
<dbReference type="Pfam" id="PF23658">
    <property type="entry name" value="PDZ_CPAF_rel"/>
    <property type="match status" value="1"/>
</dbReference>
<dbReference type="GeneID" id="19470294"/>
<dbReference type="SUPFAM" id="SSF52096">
    <property type="entry name" value="ClpP/crotonase"/>
    <property type="match status" value="1"/>
</dbReference>
<feature type="region of interest" description="Disordered" evidence="1">
    <location>
        <begin position="315"/>
        <end position="345"/>
    </location>
</feature>
<dbReference type="PANTHER" id="PTHR37049:SF5">
    <property type="entry name" value="TAIL SPECIFIC PROTEASE DOMAIN-CONTAINING PROTEIN"/>
    <property type="match status" value="1"/>
</dbReference>